<name>A0A921IRA8_9ACTN</name>
<reference evidence="1" key="2">
    <citation type="submission" date="2021-09" db="EMBL/GenBank/DDBJ databases">
        <authorList>
            <person name="Gilroy R."/>
        </authorList>
    </citation>
    <scope>NUCLEOTIDE SEQUENCE</scope>
    <source>
        <strain evidence="1">ChiGjej2B2-7701</strain>
    </source>
</reference>
<dbReference type="Proteomes" id="UP000746751">
    <property type="component" value="Unassembled WGS sequence"/>
</dbReference>
<reference evidence="1" key="1">
    <citation type="journal article" date="2021" name="PeerJ">
        <title>Extensive microbial diversity within the chicken gut microbiome revealed by metagenomics and culture.</title>
        <authorList>
            <person name="Gilroy R."/>
            <person name="Ravi A."/>
            <person name="Getino M."/>
            <person name="Pursley I."/>
            <person name="Horton D.L."/>
            <person name="Alikhan N.F."/>
            <person name="Baker D."/>
            <person name="Gharbi K."/>
            <person name="Hall N."/>
            <person name="Watson M."/>
            <person name="Adriaenssens E.M."/>
            <person name="Foster-Nyarko E."/>
            <person name="Jarju S."/>
            <person name="Secka A."/>
            <person name="Antonio M."/>
            <person name="Oren A."/>
            <person name="Chaudhuri R.R."/>
            <person name="La Ragione R."/>
            <person name="Hildebrand F."/>
            <person name="Pallen M.J."/>
        </authorList>
    </citation>
    <scope>NUCLEOTIDE SEQUENCE</scope>
    <source>
        <strain evidence="1">ChiGjej2B2-7701</strain>
    </source>
</reference>
<evidence type="ECO:0000313" key="2">
    <source>
        <dbReference type="Proteomes" id="UP000746751"/>
    </source>
</evidence>
<organism evidence="1 2">
    <name type="scientific">Collinsella ihumii</name>
    <dbReference type="NCBI Taxonomy" id="1720204"/>
    <lineage>
        <taxon>Bacteria</taxon>
        <taxon>Bacillati</taxon>
        <taxon>Actinomycetota</taxon>
        <taxon>Coriobacteriia</taxon>
        <taxon>Coriobacteriales</taxon>
        <taxon>Coriobacteriaceae</taxon>
        <taxon>Collinsella</taxon>
    </lineage>
</organism>
<evidence type="ECO:0000313" key="1">
    <source>
        <dbReference type="EMBL" id="HJG30450.1"/>
    </source>
</evidence>
<comment type="caution">
    <text evidence="1">The sequence shown here is derived from an EMBL/GenBank/DDBJ whole genome shotgun (WGS) entry which is preliminary data.</text>
</comment>
<dbReference type="EMBL" id="DYVF01000027">
    <property type="protein sequence ID" value="HJG30450.1"/>
    <property type="molecule type" value="Genomic_DNA"/>
</dbReference>
<evidence type="ECO:0008006" key="3">
    <source>
        <dbReference type="Google" id="ProtNLM"/>
    </source>
</evidence>
<dbReference type="Gene3D" id="3.40.50.620">
    <property type="entry name" value="HUPs"/>
    <property type="match status" value="1"/>
</dbReference>
<dbReference type="SUPFAM" id="SSF56317">
    <property type="entry name" value="Carbon-nitrogen hydrolase"/>
    <property type="match status" value="1"/>
</dbReference>
<dbReference type="Gene3D" id="3.60.110.10">
    <property type="entry name" value="Carbon-nitrogen hydrolase"/>
    <property type="match status" value="1"/>
</dbReference>
<dbReference type="SUPFAM" id="SSF52402">
    <property type="entry name" value="Adenine nucleotide alpha hydrolases-like"/>
    <property type="match status" value="1"/>
</dbReference>
<gene>
    <name evidence="1" type="ORF">K8U80_03530</name>
</gene>
<accession>A0A921IRA8</accession>
<protein>
    <recommendedName>
        <fullName evidence="3">CN hydrolase domain-containing protein</fullName>
    </recommendedName>
</protein>
<dbReference type="AlphaFoldDB" id="A0A921IRA8"/>
<sequence>MKLALAQIDMRLGDIEGTCARIADQAELAARAGANLLCTPVPLFGGMQPTTLVDYPNYENDLVGGLVDVAQRVEHLGVDCLVPAVVAIEQTPFVEAFLLREGRVLPLRTMFSLRTGRFDVGVWEPAVFDVAGSRVAAVFDLERDMPQLPRGCDVAIYFQMSGFNAYNEETCAVAGVADGHFTEVASQNGVWLACMAPVGAFDETVYTGGSFVMDDSGRVVACSPCFEEDLLIQEVSRGVIVPALDAHELPRFFREEWIWEALRLHVRDTVQASGRARAALALEGDLPSSLLAVLAVDALGPRNVVGVAFERSDVFTPQQEALERERMECVRQLAANLNIRLVERSQGDISRWMDRDVPARDAGRLRIGIDALYLADVAHEMDACMLSSLTKTDAALAPAAALSSGASLAVDAPFGDVYLTSLEFLARYRMRVSSVLPPSVVTLEAVAERMGLILAYAIMSCCEDPVYTERMAQLLATLEPTQIDGALEAHVDRNRVLEDLPLYKTSPEGAAILLMLTRRAEMARRALPMIPAVSPRSFGERIWPAMLGWSDLGRHGEEPRTVVDVAREGVKHVESLGEAHSERVRGEILGLLGNLLGLSPEQQEELMSEEGQQRMRENMERFESSLRSMLSSASDGQVPDADAQQAFGSHIRQYPFFSQN</sequence>
<dbReference type="InterPro" id="IPR014729">
    <property type="entry name" value="Rossmann-like_a/b/a_fold"/>
</dbReference>
<proteinExistence type="predicted"/>
<dbReference type="InterPro" id="IPR036526">
    <property type="entry name" value="C-N_Hydrolase_sf"/>
</dbReference>